<feature type="compositionally biased region" description="Basic residues" evidence="1">
    <location>
        <begin position="98"/>
        <end position="118"/>
    </location>
</feature>
<feature type="non-terminal residue" evidence="2">
    <location>
        <position position="1"/>
    </location>
</feature>
<proteinExistence type="predicted"/>
<feature type="region of interest" description="Disordered" evidence="1">
    <location>
        <begin position="98"/>
        <end position="123"/>
    </location>
</feature>
<reference evidence="2" key="1">
    <citation type="submission" date="2022-03" db="EMBL/GenBank/DDBJ databases">
        <authorList>
            <person name="Martin C."/>
        </authorList>
    </citation>
    <scope>NUCLEOTIDE SEQUENCE</scope>
</reference>
<feature type="compositionally biased region" description="Basic residues" evidence="1">
    <location>
        <begin position="42"/>
        <end position="60"/>
    </location>
</feature>
<keyword evidence="3" id="KW-1185">Reference proteome</keyword>
<evidence type="ECO:0000256" key="1">
    <source>
        <dbReference type="SAM" id="MobiDB-lite"/>
    </source>
</evidence>
<dbReference type="AlphaFoldDB" id="A0A8J1TVA4"/>
<evidence type="ECO:0000313" key="3">
    <source>
        <dbReference type="Proteomes" id="UP000749559"/>
    </source>
</evidence>
<organism evidence="2 3">
    <name type="scientific">Owenia fusiformis</name>
    <name type="common">Polychaete worm</name>
    <dbReference type="NCBI Taxonomy" id="6347"/>
    <lineage>
        <taxon>Eukaryota</taxon>
        <taxon>Metazoa</taxon>
        <taxon>Spiralia</taxon>
        <taxon>Lophotrochozoa</taxon>
        <taxon>Annelida</taxon>
        <taxon>Polychaeta</taxon>
        <taxon>Sedentaria</taxon>
        <taxon>Canalipalpata</taxon>
        <taxon>Sabellida</taxon>
        <taxon>Oweniida</taxon>
        <taxon>Oweniidae</taxon>
        <taxon>Owenia</taxon>
    </lineage>
</organism>
<feature type="region of interest" description="Disordered" evidence="1">
    <location>
        <begin position="19"/>
        <end position="60"/>
    </location>
</feature>
<sequence>NKVILLDGTCTMTQPITTRKPATRSSTGSLPLPGNKYYMKTTSRRSKTGPRRRTSRKLQRLQHPNAIDPLTLPSCKPCCRRESQQCASDINRRMVLRKRQPRKDKLKKLSQRKSKSKARNIDETTQSQIRDTYTMISKRNSCNEGFWSRCELKTGQNRKLFEISNLLNDMSEAVMLQQIIQGLYKRIWDGKSNYFEKGIVDPVQLGHELKMRLAPVSNILVESVDADRVCTFEEYSPNVREVPQLDIDVEEQDFDIICFMKLYT</sequence>
<protein>
    <submittedName>
        <fullName evidence="2">Uncharacterized protein</fullName>
    </submittedName>
</protein>
<dbReference type="EMBL" id="CAIIXF020000010">
    <property type="protein sequence ID" value="CAH1796553.1"/>
    <property type="molecule type" value="Genomic_DNA"/>
</dbReference>
<name>A0A8J1TVA4_OWEFU</name>
<evidence type="ECO:0000313" key="2">
    <source>
        <dbReference type="EMBL" id="CAH1796553.1"/>
    </source>
</evidence>
<accession>A0A8J1TVA4</accession>
<comment type="caution">
    <text evidence="2">The sequence shown here is derived from an EMBL/GenBank/DDBJ whole genome shotgun (WGS) entry which is preliminary data.</text>
</comment>
<dbReference type="Proteomes" id="UP000749559">
    <property type="component" value="Unassembled WGS sequence"/>
</dbReference>
<gene>
    <name evidence="2" type="ORF">OFUS_LOCUS20948</name>
</gene>